<evidence type="ECO:0000256" key="2">
    <source>
        <dbReference type="ARBA" id="ARBA00009530"/>
    </source>
</evidence>
<feature type="compositionally biased region" description="Basic and acidic residues" evidence="6">
    <location>
        <begin position="113"/>
        <end position="129"/>
    </location>
</feature>
<feature type="region of interest" description="Disordered" evidence="6">
    <location>
        <begin position="78"/>
        <end position="156"/>
    </location>
</feature>
<evidence type="ECO:0000256" key="4">
    <source>
        <dbReference type="ARBA" id="ARBA00022989"/>
    </source>
</evidence>
<keyword evidence="5 7" id="KW-0472">Membrane</keyword>
<evidence type="ECO:0000256" key="6">
    <source>
        <dbReference type="SAM" id="MobiDB-lite"/>
    </source>
</evidence>
<feature type="signal peptide" evidence="8">
    <location>
        <begin position="1"/>
        <end position="22"/>
    </location>
</feature>
<dbReference type="InterPro" id="IPR000612">
    <property type="entry name" value="PMP3"/>
</dbReference>
<dbReference type="PANTHER" id="PTHR21659:SF57">
    <property type="entry name" value="PLASMA MEMBRANE PROTEOLIPID 31"/>
    <property type="match status" value="1"/>
</dbReference>
<evidence type="ECO:0000313" key="9">
    <source>
        <dbReference type="EMBL" id="RPA86760.1"/>
    </source>
</evidence>
<keyword evidence="10" id="KW-1185">Reference proteome</keyword>
<feature type="chain" id="PRO_5018116320" evidence="8">
    <location>
        <begin position="23"/>
        <end position="156"/>
    </location>
</feature>
<dbReference type="OrthoDB" id="2802411at2759"/>
<sequence length="156" mass="16963">MCSTDTFLALLAILFPPLPVWVKRGVCSADGMINLALCCLGFLPGLIHAWYIISKYPDPDATYEPLATDNVPHTYTNNAPGGYIYSQPGASPHPQPQIGYPQPQQSYGAFNGHHQDQSPRRYQEHRQQTDVDAGEGNVHGPPSYAEVVKDGGKGGK</sequence>
<comment type="subcellular location">
    <subcellularLocation>
        <location evidence="1">Membrane</location>
    </subcellularLocation>
</comment>
<proteinExistence type="inferred from homology"/>
<dbReference type="Pfam" id="PF01679">
    <property type="entry name" value="Pmp3"/>
    <property type="match status" value="1"/>
</dbReference>
<dbReference type="PANTHER" id="PTHR21659">
    <property type="entry name" value="HYDROPHOBIC PROTEIN RCI2 LOW TEMPERATURE AND SALT RESPONSIVE PROTEIN LTI6 -RELATED"/>
    <property type="match status" value="1"/>
</dbReference>
<organism evidence="9 10">
    <name type="scientific">Ascobolus immersus RN42</name>
    <dbReference type="NCBI Taxonomy" id="1160509"/>
    <lineage>
        <taxon>Eukaryota</taxon>
        <taxon>Fungi</taxon>
        <taxon>Dikarya</taxon>
        <taxon>Ascomycota</taxon>
        <taxon>Pezizomycotina</taxon>
        <taxon>Pezizomycetes</taxon>
        <taxon>Pezizales</taxon>
        <taxon>Ascobolaceae</taxon>
        <taxon>Ascobolus</taxon>
    </lineage>
</organism>
<feature type="compositionally biased region" description="Basic and acidic residues" evidence="6">
    <location>
        <begin position="147"/>
        <end position="156"/>
    </location>
</feature>
<evidence type="ECO:0000256" key="3">
    <source>
        <dbReference type="ARBA" id="ARBA00022692"/>
    </source>
</evidence>
<protein>
    <submittedName>
        <fullName evidence="9">Uncharacterized protein</fullName>
    </submittedName>
</protein>
<dbReference type="EMBL" id="ML119648">
    <property type="protein sequence ID" value="RPA86760.1"/>
    <property type="molecule type" value="Genomic_DNA"/>
</dbReference>
<evidence type="ECO:0000256" key="1">
    <source>
        <dbReference type="ARBA" id="ARBA00004370"/>
    </source>
</evidence>
<evidence type="ECO:0000256" key="7">
    <source>
        <dbReference type="SAM" id="Phobius"/>
    </source>
</evidence>
<feature type="compositionally biased region" description="Low complexity" evidence="6">
    <location>
        <begin position="96"/>
        <end position="105"/>
    </location>
</feature>
<dbReference type="AlphaFoldDB" id="A0A3N4IRA7"/>
<dbReference type="Proteomes" id="UP000275078">
    <property type="component" value="Unassembled WGS sequence"/>
</dbReference>
<gene>
    <name evidence="9" type="ORF">BJ508DRAFT_301575</name>
</gene>
<comment type="similarity">
    <text evidence="2">Belongs to the UPF0057 (PMP3) family.</text>
</comment>
<dbReference type="GO" id="GO:0016020">
    <property type="term" value="C:membrane"/>
    <property type="evidence" value="ECO:0007669"/>
    <property type="project" value="UniProtKB-SubCell"/>
</dbReference>
<evidence type="ECO:0000313" key="10">
    <source>
        <dbReference type="Proteomes" id="UP000275078"/>
    </source>
</evidence>
<keyword evidence="8" id="KW-0732">Signal</keyword>
<dbReference type="STRING" id="1160509.A0A3N4IRA7"/>
<accession>A0A3N4IRA7</accession>
<reference evidence="9 10" key="1">
    <citation type="journal article" date="2018" name="Nat. Ecol. Evol.">
        <title>Pezizomycetes genomes reveal the molecular basis of ectomycorrhizal truffle lifestyle.</title>
        <authorList>
            <person name="Murat C."/>
            <person name="Payen T."/>
            <person name="Noel B."/>
            <person name="Kuo A."/>
            <person name="Morin E."/>
            <person name="Chen J."/>
            <person name="Kohler A."/>
            <person name="Krizsan K."/>
            <person name="Balestrini R."/>
            <person name="Da Silva C."/>
            <person name="Montanini B."/>
            <person name="Hainaut M."/>
            <person name="Levati E."/>
            <person name="Barry K.W."/>
            <person name="Belfiori B."/>
            <person name="Cichocki N."/>
            <person name="Clum A."/>
            <person name="Dockter R.B."/>
            <person name="Fauchery L."/>
            <person name="Guy J."/>
            <person name="Iotti M."/>
            <person name="Le Tacon F."/>
            <person name="Lindquist E.A."/>
            <person name="Lipzen A."/>
            <person name="Malagnac F."/>
            <person name="Mello A."/>
            <person name="Molinier V."/>
            <person name="Miyauchi S."/>
            <person name="Poulain J."/>
            <person name="Riccioni C."/>
            <person name="Rubini A."/>
            <person name="Sitrit Y."/>
            <person name="Splivallo R."/>
            <person name="Traeger S."/>
            <person name="Wang M."/>
            <person name="Zifcakova L."/>
            <person name="Wipf D."/>
            <person name="Zambonelli A."/>
            <person name="Paolocci F."/>
            <person name="Nowrousian M."/>
            <person name="Ottonello S."/>
            <person name="Baldrian P."/>
            <person name="Spatafora J.W."/>
            <person name="Henrissat B."/>
            <person name="Nagy L.G."/>
            <person name="Aury J.M."/>
            <person name="Wincker P."/>
            <person name="Grigoriev I.V."/>
            <person name="Bonfante P."/>
            <person name="Martin F.M."/>
        </authorList>
    </citation>
    <scope>NUCLEOTIDE SEQUENCE [LARGE SCALE GENOMIC DNA]</scope>
    <source>
        <strain evidence="9 10">RN42</strain>
    </source>
</reference>
<evidence type="ECO:0000256" key="8">
    <source>
        <dbReference type="SAM" id="SignalP"/>
    </source>
</evidence>
<name>A0A3N4IRA7_ASCIM</name>
<keyword evidence="4 7" id="KW-1133">Transmembrane helix</keyword>
<keyword evidence="3 7" id="KW-0812">Transmembrane</keyword>
<evidence type="ECO:0000256" key="5">
    <source>
        <dbReference type="ARBA" id="ARBA00023136"/>
    </source>
</evidence>
<feature type="transmembrane region" description="Helical" evidence="7">
    <location>
        <begin position="32"/>
        <end position="53"/>
    </location>
</feature>